<dbReference type="PANTHER" id="PTHR34989:SF1">
    <property type="entry name" value="PROTEIN HDED"/>
    <property type="match status" value="1"/>
</dbReference>
<dbReference type="STRING" id="328396.RU93_GL002074"/>
<gene>
    <name evidence="2" type="ORF">RU93_GL002074</name>
</gene>
<keyword evidence="1" id="KW-0472">Membrane</keyword>
<dbReference type="PANTHER" id="PTHR34989">
    <property type="entry name" value="PROTEIN HDED"/>
    <property type="match status" value="1"/>
</dbReference>
<dbReference type="OrthoDB" id="2456403at2"/>
<accession>A0A1L8QSQ8</accession>
<evidence type="ECO:0000313" key="2">
    <source>
        <dbReference type="EMBL" id="OJG10558.1"/>
    </source>
</evidence>
<feature type="transmembrane region" description="Helical" evidence="1">
    <location>
        <begin position="32"/>
        <end position="55"/>
    </location>
</feature>
<dbReference type="Proteomes" id="UP000182149">
    <property type="component" value="Unassembled WGS sequence"/>
</dbReference>
<dbReference type="GO" id="GO:0005886">
    <property type="term" value="C:plasma membrane"/>
    <property type="evidence" value="ECO:0007669"/>
    <property type="project" value="TreeGrafter"/>
</dbReference>
<feature type="transmembrane region" description="Helical" evidence="1">
    <location>
        <begin position="150"/>
        <end position="168"/>
    </location>
</feature>
<dbReference type="InterPro" id="IPR052712">
    <property type="entry name" value="Acid_resist_chaperone_HdeD"/>
</dbReference>
<evidence type="ECO:0008006" key="4">
    <source>
        <dbReference type="Google" id="ProtNLM"/>
    </source>
</evidence>
<feature type="transmembrane region" description="Helical" evidence="1">
    <location>
        <begin position="120"/>
        <end position="138"/>
    </location>
</feature>
<keyword evidence="1" id="KW-1133">Transmembrane helix</keyword>
<dbReference type="Pfam" id="PF03729">
    <property type="entry name" value="DUF308"/>
    <property type="match status" value="2"/>
</dbReference>
<dbReference type="RefSeq" id="WP_071874776.1">
    <property type="nucleotide sequence ID" value="NZ_JBHSHF010000023.1"/>
</dbReference>
<dbReference type="EMBL" id="JXKD01000007">
    <property type="protein sequence ID" value="OJG10558.1"/>
    <property type="molecule type" value="Genomic_DNA"/>
</dbReference>
<protein>
    <recommendedName>
        <fullName evidence="4">Integral membrane protein</fullName>
    </recommendedName>
</protein>
<keyword evidence="3" id="KW-1185">Reference proteome</keyword>
<sequence>MKNSRIFDMLLGLAFVVIGIMAVNRPATTLGFLVFFFGVLAIVRGITAIVGLGAMTGQNSRGFRIVLGVFDIIIGLLFLTNMIRGALFLGVMFAVWFLMESIGHLFLTTRFNQSKGFMKIIILLFDILCMILAVILLFNPIIATLTLPKLVGFSAITFGFVLIVHGFSHQE</sequence>
<name>A0A1L8QSQ8_9ENTE</name>
<comment type="caution">
    <text evidence="2">The sequence shown here is derived from an EMBL/GenBank/DDBJ whole genome shotgun (WGS) entry which is preliminary data.</text>
</comment>
<dbReference type="AlphaFoldDB" id="A0A1L8QSQ8"/>
<organism evidence="2 3">
    <name type="scientific">Enterococcus aquimarinus</name>
    <dbReference type="NCBI Taxonomy" id="328396"/>
    <lineage>
        <taxon>Bacteria</taxon>
        <taxon>Bacillati</taxon>
        <taxon>Bacillota</taxon>
        <taxon>Bacilli</taxon>
        <taxon>Lactobacillales</taxon>
        <taxon>Enterococcaceae</taxon>
        <taxon>Enterococcus</taxon>
    </lineage>
</organism>
<feature type="transmembrane region" description="Helical" evidence="1">
    <location>
        <begin position="86"/>
        <end position="108"/>
    </location>
</feature>
<evidence type="ECO:0000313" key="3">
    <source>
        <dbReference type="Proteomes" id="UP000182149"/>
    </source>
</evidence>
<feature type="transmembrane region" description="Helical" evidence="1">
    <location>
        <begin position="62"/>
        <end position="80"/>
    </location>
</feature>
<proteinExistence type="predicted"/>
<evidence type="ECO:0000256" key="1">
    <source>
        <dbReference type="SAM" id="Phobius"/>
    </source>
</evidence>
<dbReference type="InterPro" id="IPR005325">
    <property type="entry name" value="DUF308_memb"/>
</dbReference>
<keyword evidence="1" id="KW-0812">Transmembrane</keyword>
<reference evidence="2 3" key="1">
    <citation type="submission" date="2014-12" db="EMBL/GenBank/DDBJ databases">
        <title>Draft genome sequences of 29 type strains of Enterococci.</title>
        <authorList>
            <person name="Zhong Z."/>
            <person name="Sun Z."/>
            <person name="Liu W."/>
            <person name="Zhang W."/>
            <person name="Zhang H."/>
        </authorList>
    </citation>
    <scope>NUCLEOTIDE SEQUENCE [LARGE SCALE GENOMIC DNA]</scope>
    <source>
        <strain evidence="2 3">DSM 17690</strain>
    </source>
</reference>